<protein>
    <recommendedName>
        <fullName evidence="1">P68 RBP/TagC-like beta-propeller domain-containing protein</fullName>
    </recommendedName>
</protein>
<dbReference type="InterPro" id="IPR048799">
    <property type="entry name" value="P68_RBP_TagC-like_beta-prop"/>
</dbReference>
<dbReference type="Pfam" id="PF21311">
    <property type="entry name" value="Phage_RBD_prop"/>
    <property type="match status" value="1"/>
</dbReference>
<evidence type="ECO:0000259" key="1">
    <source>
        <dbReference type="Pfam" id="PF21311"/>
    </source>
</evidence>
<gene>
    <name evidence="2" type="ORF">ACFYNQ_00170</name>
</gene>
<proteinExistence type="predicted"/>
<sequence>MAAVAASGGLSLFSAETANAVVPTSQHFVFGGDGDHPVWRKTLHQPYWAMQSFAYDHVYGHMYFVQTKVGSTNGDLWMTRTDLSGNVLGAMAIHKFDHGSSMGIEPDEYGSPYVWLAGDWESPNADGSDPNSHRIARFKYSDGGDLDYFDHPGQYLREFSIGLSDFVDCPRPAIDPYTNRLLLRYMGTTTPWRIALFDLSAVLSSGISDDTPILAKRALPANDKLNVPASADFQGITSYGQYVYLSYGAPPSAANPDPGSYLVRLDMNKSGNSYEETFATTAGASLPGREPQGMAIWRSSSGPRLAFGFSSKISGSPAEFEASVFYKSQLTG</sequence>
<dbReference type="EMBL" id="JBIAHM010000001">
    <property type="protein sequence ID" value="MFE9596973.1"/>
    <property type="molecule type" value="Genomic_DNA"/>
</dbReference>
<dbReference type="Proteomes" id="UP001601303">
    <property type="component" value="Unassembled WGS sequence"/>
</dbReference>
<evidence type="ECO:0000313" key="2">
    <source>
        <dbReference type="EMBL" id="MFE9596973.1"/>
    </source>
</evidence>
<organism evidence="2 3">
    <name type="scientific">Streptomyces hokutonensis</name>
    <dbReference type="NCBI Taxonomy" id="1306990"/>
    <lineage>
        <taxon>Bacteria</taxon>
        <taxon>Bacillati</taxon>
        <taxon>Actinomycetota</taxon>
        <taxon>Actinomycetes</taxon>
        <taxon>Kitasatosporales</taxon>
        <taxon>Streptomycetaceae</taxon>
        <taxon>Streptomyces</taxon>
    </lineage>
</organism>
<dbReference type="RefSeq" id="WP_388101297.1">
    <property type="nucleotide sequence ID" value="NZ_JBIAHM010000001.1"/>
</dbReference>
<name>A0ABW6LST5_9ACTN</name>
<keyword evidence="3" id="KW-1185">Reference proteome</keyword>
<accession>A0ABW6LST5</accession>
<reference evidence="2 3" key="1">
    <citation type="submission" date="2024-10" db="EMBL/GenBank/DDBJ databases">
        <title>The Natural Products Discovery Center: Release of the First 8490 Sequenced Strains for Exploring Actinobacteria Biosynthetic Diversity.</title>
        <authorList>
            <person name="Kalkreuter E."/>
            <person name="Kautsar S.A."/>
            <person name="Yang D."/>
            <person name="Bader C.D."/>
            <person name="Teijaro C.N."/>
            <person name="Fluegel L."/>
            <person name="Davis C.M."/>
            <person name="Simpson J.R."/>
            <person name="Lauterbach L."/>
            <person name="Steele A.D."/>
            <person name="Gui C."/>
            <person name="Meng S."/>
            <person name="Li G."/>
            <person name="Viehrig K."/>
            <person name="Ye F."/>
            <person name="Su P."/>
            <person name="Kiefer A.F."/>
            <person name="Nichols A."/>
            <person name="Cepeda A.J."/>
            <person name="Yan W."/>
            <person name="Fan B."/>
            <person name="Jiang Y."/>
            <person name="Adhikari A."/>
            <person name="Zheng C.-J."/>
            <person name="Schuster L."/>
            <person name="Cowan T.M."/>
            <person name="Smanski M.J."/>
            <person name="Chevrette M.G."/>
            <person name="De Carvalho L.P.S."/>
            <person name="Shen B."/>
        </authorList>
    </citation>
    <scope>NUCLEOTIDE SEQUENCE [LARGE SCALE GENOMIC DNA]</scope>
    <source>
        <strain evidence="2 3">NPDC006488</strain>
    </source>
</reference>
<evidence type="ECO:0000313" key="3">
    <source>
        <dbReference type="Proteomes" id="UP001601303"/>
    </source>
</evidence>
<comment type="caution">
    <text evidence="2">The sequence shown here is derived from an EMBL/GenBank/DDBJ whole genome shotgun (WGS) entry which is preliminary data.</text>
</comment>
<feature type="domain" description="P68 RBP/TagC-like beta-propeller" evidence="1">
    <location>
        <begin position="50"/>
        <end position="144"/>
    </location>
</feature>